<keyword evidence="2" id="KW-0238">DNA-binding</keyword>
<dbReference type="SUPFAM" id="SSF54277">
    <property type="entry name" value="CAD &amp; PB1 domains"/>
    <property type="match status" value="1"/>
</dbReference>
<evidence type="ECO:0000256" key="4">
    <source>
        <dbReference type="ARBA" id="ARBA00023242"/>
    </source>
</evidence>
<comment type="caution">
    <text evidence="8">The sequence shown here is derived from an EMBL/GenBank/DDBJ whole genome shotgun (WGS) entry which is preliminary data.</text>
</comment>
<gene>
    <name evidence="8" type="ORF">SASPL_147924</name>
</gene>
<dbReference type="Pfam" id="PF22922">
    <property type="entry name" value="GAF_NLP"/>
    <property type="match status" value="2"/>
</dbReference>
<dbReference type="Proteomes" id="UP000298416">
    <property type="component" value="Unassembled WGS sequence"/>
</dbReference>
<dbReference type="InterPro" id="IPR045012">
    <property type="entry name" value="NLP"/>
</dbReference>
<feature type="region of interest" description="Disordered" evidence="5">
    <location>
        <begin position="760"/>
        <end position="784"/>
    </location>
</feature>
<feature type="domain" description="RWP-RK" evidence="6">
    <location>
        <begin position="569"/>
        <end position="650"/>
    </location>
</feature>
<feature type="domain" description="PB1" evidence="7">
    <location>
        <begin position="804"/>
        <end position="886"/>
    </location>
</feature>
<dbReference type="PANTHER" id="PTHR32002">
    <property type="entry name" value="PROTEIN NLP8"/>
    <property type="match status" value="1"/>
</dbReference>
<evidence type="ECO:0000256" key="2">
    <source>
        <dbReference type="ARBA" id="ARBA00023125"/>
    </source>
</evidence>
<dbReference type="Pfam" id="PF02042">
    <property type="entry name" value="RWP-RK"/>
    <property type="match status" value="1"/>
</dbReference>
<dbReference type="OrthoDB" id="6270329at2759"/>
<reference evidence="8" key="2">
    <citation type="submission" date="2020-08" db="EMBL/GenBank/DDBJ databases">
        <title>Plant Genome Project.</title>
        <authorList>
            <person name="Zhang R.-G."/>
        </authorList>
    </citation>
    <scope>NUCLEOTIDE SEQUENCE</scope>
    <source>
        <strain evidence="8">Huo1</strain>
        <tissue evidence="8">Leaf</tissue>
    </source>
</reference>
<evidence type="ECO:0000313" key="8">
    <source>
        <dbReference type="EMBL" id="KAG6393679.1"/>
    </source>
</evidence>
<dbReference type="InterPro" id="IPR055081">
    <property type="entry name" value="NLP1-9_GAF"/>
</dbReference>
<reference evidence="8" key="1">
    <citation type="submission" date="2018-01" db="EMBL/GenBank/DDBJ databases">
        <authorList>
            <person name="Mao J.F."/>
        </authorList>
    </citation>
    <scope>NUCLEOTIDE SEQUENCE</scope>
    <source>
        <strain evidence="8">Huo1</strain>
        <tissue evidence="8">Leaf</tissue>
    </source>
</reference>
<keyword evidence="4" id="KW-0539">Nucleus</keyword>
<dbReference type="PROSITE" id="PS51745">
    <property type="entry name" value="PB1"/>
    <property type="match status" value="1"/>
</dbReference>
<dbReference type="SMART" id="SM00666">
    <property type="entry name" value="PB1"/>
    <property type="match status" value="1"/>
</dbReference>
<evidence type="ECO:0000259" key="6">
    <source>
        <dbReference type="PROSITE" id="PS51519"/>
    </source>
</evidence>
<dbReference type="EMBL" id="PNBA02000018">
    <property type="protein sequence ID" value="KAG6393679.1"/>
    <property type="molecule type" value="Genomic_DNA"/>
</dbReference>
<evidence type="ECO:0000256" key="3">
    <source>
        <dbReference type="ARBA" id="ARBA00023163"/>
    </source>
</evidence>
<dbReference type="InterPro" id="IPR053793">
    <property type="entry name" value="PB1-like"/>
</dbReference>
<dbReference type="PANTHER" id="PTHR32002:SF41">
    <property type="entry name" value="PROTEIN NLP8"/>
    <property type="match status" value="1"/>
</dbReference>
<dbReference type="Gene3D" id="3.10.20.90">
    <property type="entry name" value="Phosphatidylinositol 3-kinase Catalytic Subunit, Chain A, domain 1"/>
    <property type="match status" value="1"/>
</dbReference>
<evidence type="ECO:0000259" key="7">
    <source>
        <dbReference type="PROSITE" id="PS51745"/>
    </source>
</evidence>
<evidence type="ECO:0000313" key="9">
    <source>
        <dbReference type="Proteomes" id="UP000298416"/>
    </source>
</evidence>
<organism evidence="8">
    <name type="scientific">Salvia splendens</name>
    <name type="common">Scarlet sage</name>
    <dbReference type="NCBI Taxonomy" id="180675"/>
    <lineage>
        <taxon>Eukaryota</taxon>
        <taxon>Viridiplantae</taxon>
        <taxon>Streptophyta</taxon>
        <taxon>Embryophyta</taxon>
        <taxon>Tracheophyta</taxon>
        <taxon>Spermatophyta</taxon>
        <taxon>Magnoliopsida</taxon>
        <taxon>eudicotyledons</taxon>
        <taxon>Gunneridae</taxon>
        <taxon>Pentapetalae</taxon>
        <taxon>asterids</taxon>
        <taxon>lamiids</taxon>
        <taxon>Lamiales</taxon>
        <taxon>Lamiaceae</taxon>
        <taxon>Nepetoideae</taxon>
        <taxon>Mentheae</taxon>
        <taxon>Salviinae</taxon>
        <taxon>Salvia</taxon>
        <taxon>Salvia subgen. Calosphace</taxon>
        <taxon>core Calosphace</taxon>
    </lineage>
</organism>
<accession>A0A8X8WG07</accession>
<keyword evidence="1" id="KW-0805">Transcription regulation</keyword>
<name>A0A8X8WG07_SALSN</name>
<dbReference type="AlphaFoldDB" id="A0A8X8WG07"/>
<dbReference type="InterPro" id="IPR003035">
    <property type="entry name" value="RWP-RK_dom"/>
</dbReference>
<proteinExistence type="predicted"/>
<dbReference type="GO" id="GO:0003677">
    <property type="term" value="F:DNA binding"/>
    <property type="evidence" value="ECO:0007669"/>
    <property type="project" value="UniProtKB-KW"/>
</dbReference>
<dbReference type="GO" id="GO:0003700">
    <property type="term" value="F:DNA-binding transcription factor activity"/>
    <property type="evidence" value="ECO:0007669"/>
    <property type="project" value="InterPro"/>
</dbReference>
<keyword evidence="9" id="KW-1185">Reference proteome</keyword>
<evidence type="ECO:0000256" key="5">
    <source>
        <dbReference type="SAM" id="MobiDB-lite"/>
    </source>
</evidence>
<protein>
    <submittedName>
        <fullName evidence="8">Uncharacterized protein</fullName>
    </submittedName>
</protein>
<sequence length="899" mass="100848">MEVIPRGWMEDMDLAQMEVFVQTMNLDNSANNVAEVMNFAAQSRWCDNSCNLVDQMYPHPVLSPTMSPFTGLNSSPHDSGNPIVNGDIMGSLSYCRDPLGFPPSENQLPLPTDSTDHNASLIRTRCHQYIVGDLGNIAIPRSPMLLPLAERMLKAMYLLKESSTEGTLAQIWVPVKSGNKHILSTREQPYLSDHQLSGYREVSELFTFSVEPKLGSFLGLPGRVFTSRTPEWTSNVMYYNKTEYMRMKHAVDHEIRGSIALPIFEDDSLGRSCCAVLELVTKNEKYSFDLEMKNICQALEAVNLRTKVPPKICPQALSRDQRAISAEIKDVLRIICQTHQLPLALTWIPCSYIEGTNDETMRMSSRRYSSGLNEKYVLCVEDNACYVNDKDMESFVHACAEHYLEEGQGIIGKSLQSNQPFFYPDVKEYHVNDYPLVHHARKFGLNAAIAIRIRSMYTGNNDYILEIFLPINMKTSVEHQLLLSNLSITMQQINKSLRIVSNTELLKTEDSKIETLDNMVETSSERTLSRSFERPPIDGKSTCVDGLMGNAHEPKKAYCPREKPTARLKKQIEKKKSMAEKHVSLSILQKYFSASLKDAAKCLGVCPTTLKRICRQYDIQRWPCRKIKKVSRSLRKIQSVLGSVEGVEGGLKFDATTGGLVAADSILQEEKQVILQTKNPQIGNSGLVIQNMLPSCLNIDTATMEMEGETNNRFRNYNSRLAVIEAKLSKKEDPKSLFTFKSSSPIAFAVDRDDIVEYSKSTSSGMTDSTSGSGSASIVKGSSSSSRIRPITTTDTCVGDSWSKVTIKATYKDDTIRFKFEVASGCFHLYEEVASRFNLQTWQFQLRYVDDEDELVMLVGDSDLLECLEIFNFMGKQSLKIMVRDIPGIPGSSSGSTSC</sequence>
<evidence type="ECO:0000256" key="1">
    <source>
        <dbReference type="ARBA" id="ARBA00023015"/>
    </source>
</evidence>
<dbReference type="PROSITE" id="PS51519">
    <property type="entry name" value="RWP_RK"/>
    <property type="match status" value="1"/>
</dbReference>
<dbReference type="Pfam" id="PF00564">
    <property type="entry name" value="PB1"/>
    <property type="match status" value="1"/>
</dbReference>
<dbReference type="InterPro" id="IPR000270">
    <property type="entry name" value="PB1_dom"/>
</dbReference>
<keyword evidence="3" id="KW-0804">Transcription</keyword>